<evidence type="ECO:0000313" key="2">
    <source>
        <dbReference type="Ensembl" id="ENSPCEP00000023768.1"/>
    </source>
</evidence>
<evidence type="ECO:0000256" key="1">
    <source>
        <dbReference type="SAM" id="Phobius"/>
    </source>
</evidence>
<dbReference type="Proteomes" id="UP000694393">
    <property type="component" value="Unplaced"/>
</dbReference>
<sequence>PWRQGVSRGMCWGLPVCVAGVCCITVCVSVCGPGCTCQYVCACECVCVYQNSGSACESAWSHVCHVSVCGAVCVCVFVCALAYACISHPFSAIPPRLMTRVCQDSSQGTSDCFLPFPHGGALRI</sequence>
<keyword evidence="1" id="KW-1133">Transmembrane helix</keyword>
<dbReference type="Ensembl" id="ENSPCET00000024563.1">
    <property type="protein sequence ID" value="ENSPCEP00000023768.1"/>
    <property type="gene ID" value="ENSPCEG00000018002.1"/>
</dbReference>
<evidence type="ECO:0000313" key="3">
    <source>
        <dbReference type="Proteomes" id="UP000694393"/>
    </source>
</evidence>
<keyword evidence="1" id="KW-0472">Membrane</keyword>
<dbReference type="AlphaFoldDB" id="A0A8C8VQ04"/>
<feature type="transmembrane region" description="Helical" evidence="1">
    <location>
        <begin position="59"/>
        <end position="86"/>
    </location>
</feature>
<protein>
    <submittedName>
        <fullName evidence="2">Uncharacterized protein</fullName>
    </submittedName>
</protein>
<reference evidence="2" key="2">
    <citation type="submission" date="2025-09" db="UniProtKB">
        <authorList>
            <consortium name="Ensembl"/>
        </authorList>
    </citation>
    <scope>IDENTIFICATION</scope>
</reference>
<keyword evidence="1" id="KW-0812">Transmembrane</keyword>
<accession>A0A8C8VQ04</accession>
<name>A0A8C8VQ04_9SAUR</name>
<reference evidence="2" key="1">
    <citation type="submission" date="2025-08" db="UniProtKB">
        <authorList>
            <consortium name="Ensembl"/>
        </authorList>
    </citation>
    <scope>IDENTIFICATION</scope>
</reference>
<proteinExistence type="predicted"/>
<keyword evidence="3" id="KW-1185">Reference proteome</keyword>
<organism evidence="2 3">
    <name type="scientific">Pelusios castaneus</name>
    <name type="common">West African mud turtle</name>
    <dbReference type="NCBI Taxonomy" id="367368"/>
    <lineage>
        <taxon>Eukaryota</taxon>
        <taxon>Metazoa</taxon>
        <taxon>Chordata</taxon>
        <taxon>Craniata</taxon>
        <taxon>Vertebrata</taxon>
        <taxon>Euteleostomi</taxon>
        <taxon>Archelosauria</taxon>
        <taxon>Testudinata</taxon>
        <taxon>Testudines</taxon>
        <taxon>Pleurodira</taxon>
        <taxon>Pelomedusidae</taxon>
        <taxon>Pelusios</taxon>
    </lineage>
</organism>